<dbReference type="InterPro" id="IPR029752">
    <property type="entry name" value="D-isomer_DH_CS1"/>
</dbReference>
<dbReference type="RefSeq" id="WP_054408858.1">
    <property type="nucleotide sequence ID" value="NZ_FOYA01000030.1"/>
</dbReference>
<dbReference type="PANTHER" id="PTHR10996">
    <property type="entry name" value="2-HYDROXYACID DEHYDROGENASE-RELATED"/>
    <property type="match status" value="1"/>
</dbReference>
<dbReference type="AlphaFoldDB" id="A0A0M8MK68"/>
<evidence type="ECO:0000313" key="8">
    <source>
        <dbReference type="Proteomes" id="UP000037755"/>
    </source>
</evidence>
<dbReference type="SUPFAM" id="SSF52283">
    <property type="entry name" value="Formate/glycerate dehydrogenase catalytic domain-like"/>
    <property type="match status" value="1"/>
</dbReference>
<dbReference type="Pfam" id="PF02826">
    <property type="entry name" value="2-Hacid_dh_C"/>
    <property type="match status" value="1"/>
</dbReference>
<feature type="domain" description="D-isomer specific 2-hydroxyacid dehydrogenase NAD-binding" evidence="6">
    <location>
        <begin position="109"/>
        <end position="287"/>
    </location>
</feature>
<dbReference type="GO" id="GO:0016618">
    <property type="term" value="F:hydroxypyruvate reductase [NAD(P)H] activity"/>
    <property type="evidence" value="ECO:0007669"/>
    <property type="project" value="TreeGrafter"/>
</dbReference>
<evidence type="ECO:0000259" key="5">
    <source>
        <dbReference type="Pfam" id="PF00389"/>
    </source>
</evidence>
<dbReference type="FunFam" id="3.40.50.720:FF:000203">
    <property type="entry name" value="D-3-phosphoglycerate dehydrogenase (SerA)"/>
    <property type="match status" value="1"/>
</dbReference>
<keyword evidence="8" id="KW-1185">Reference proteome</keyword>
<comment type="similarity">
    <text evidence="1 4">Belongs to the D-isomer specific 2-hydroxyacid dehydrogenase family.</text>
</comment>
<accession>A0A0M8MK68</accession>
<dbReference type="PROSITE" id="PS00065">
    <property type="entry name" value="D_2_HYDROXYACID_DH_1"/>
    <property type="match status" value="1"/>
</dbReference>
<evidence type="ECO:0000256" key="2">
    <source>
        <dbReference type="ARBA" id="ARBA00023002"/>
    </source>
</evidence>
<dbReference type="PATRIC" id="fig|1202724.3.peg.3129"/>
<evidence type="ECO:0000256" key="4">
    <source>
        <dbReference type="RuleBase" id="RU003719"/>
    </source>
</evidence>
<keyword evidence="3" id="KW-0520">NAD</keyword>
<protein>
    <submittedName>
        <fullName evidence="7">Hydroxyacid dehydrogenase</fullName>
    </submittedName>
</protein>
<evidence type="ECO:0000313" key="7">
    <source>
        <dbReference type="EMBL" id="KOS07208.1"/>
    </source>
</evidence>
<dbReference type="GO" id="GO:0030267">
    <property type="term" value="F:glyoxylate reductase (NADPH) activity"/>
    <property type="evidence" value="ECO:0007669"/>
    <property type="project" value="TreeGrafter"/>
</dbReference>
<comment type="caution">
    <text evidence="7">The sequence shown here is derived from an EMBL/GenBank/DDBJ whole genome shotgun (WGS) entry which is preliminary data.</text>
</comment>
<dbReference type="STRING" id="1202724.AM493_15060"/>
<dbReference type="Proteomes" id="UP000037755">
    <property type="component" value="Unassembled WGS sequence"/>
</dbReference>
<dbReference type="OrthoDB" id="9777288at2"/>
<dbReference type="GO" id="GO:0051287">
    <property type="term" value="F:NAD binding"/>
    <property type="evidence" value="ECO:0007669"/>
    <property type="project" value="InterPro"/>
</dbReference>
<dbReference type="Gene3D" id="3.40.50.720">
    <property type="entry name" value="NAD(P)-binding Rossmann-like Domain"/>
    <property type="match status" value="2"/>
</dbReference>
<dbReference type="CDD" id="cd05301">
    <property type="entry name" value="GDH"/>
    <property type="match status" value="1"/>
</dbReference>
<dbReference type="Pfam" id="PF00389">
    <property type="entry name" value="2-Hacid_dh"/>
    <property type="match status" value="1"/>
</dbReference>
<reference evidence="7 8" key="1">
    <citation type="submission" date="2015-08" db="EMBL/GenBank/DDBJ databases">
        <title>Whole genome sequence of Flavobacterium akiainvivens IK-1T, from decaying Wikstroemia oahuensis, an endemic Hawaiian shrub.</title>
        <authorList>
            <person name="Wan X."/>
            <person name="Hou S."/>
            <person name="Saito J."/>
            <person name="Donachie S."/>
        </authorList>
    </citation>
    <scope>NUCLEOTIDE SEQUENCE [LARGE SCALE GENOMIC DNA]</scope>
    <source>
        <strain evidence="7 8">IK-1</strain>
    </source>
</reference>
<dbReference type="GO" id="GO:0005829">
    <property type="term" value="C:cytosol"/>
    <property type="evidence" value="ECO:0007669"/>
    <property type="project" value="TreeGrafter"/>
</dbReference>
<dbReference type="InterPro" id="IPR050223">
    <property type="entry name" value="D-isomer_2-hydroxyacid_DH"/>
</dbReference>
<proteinExistence type="inferred from homology"/>
<dbReference type="PANTHER" id="PTHR10996:SF257">
    <property type="entry name" value="GLYOXYLATE REDUCTASE 1"/>
    <property type="match status" value="1"/>
</dbReference>
<evidence type="ECO:0000256" key="3">
    <source>
        <dbReference type="ARBA" id="ARBA00023027"/>
    </source>
</evidence>
<organism evidence="7 8">
    <name type="scientific">Flavobacterium akiainvivens</name>
    <dbReference type="NCBI Taxonomy" id="1202724"/>
    <lineage>
        <taxon>Bacteria</taxon>
        <taxon>Pseudomonadati</taxon>
        <taxon>Bacteroidota</taxon>
        <taxon>Flavobacteriia</taxon>
        <taxon>Flavobacteriales</taxon>
        <taxon>Flavobacteriaceae</taxon>
        <taxon>Flavobacterium</taxon>
    </lineage>
</organism>
<dbReference type="SUPFAM" id="SSF51735">
    <property type="entry name" value="NAD(P)-binding Rossmann-fold domains"/>
    <property type="match status" value="1"/>
</dbReference>
<gene>
    <name evidence="7" type="ORF">AM493_15060</name>
</gene>
<dbReference type="InterPro" id="IPR006139">
    <property type="entry name" value="D-isomer_2_OHA_DH_cat_dom"/>
</dbReference>
<name>A0A0M8MK68_9FLAO</name>
<dbReference type="InterPro" id="IPR036291">
    <property type="entry name" value="NAD(P)-bd_dom_sf"/>
</dbReference>
<feature type="domain" description="D-isomer specific 2-hydroxyacid dehydrogenase catalytic" evidence="5">
    <location>
        <begin position="3"/>
        <end position="318"/>
    </location>
</feature>
<keyword evidence="2 4" id="KW-0560">Oxidoreductase</keyword>
<dbReference type="EMBL" id="LIYD01000005">
    <property type="protein sequence ID" value="KOS07208.1"/>
    <property type="molecule type" value="Genomic_DNA"/>
</dbReference>
<evidence type="ECO:0000259" key="6">
    <source>
        <dbReference type="Pfam" id="PF02826"/>
    </source>
</evidence>
<dbReference type="InterPro" id="IPR006140">
    <property type="entry name" value="D-isomer_DH_NAD-bd"/>
</dbReference>
<evidence type="ECO:0000256" key="1">
    <source>
        <dbReference type="ARBA" id="ARBA00005854"/>
    </source>
</evidence>
<sequence>MKVFITRKIPQAGLALLEKEGLEITQWEEKRELTEAEFIEHCKVADGIILSGRRMVNAAFFEQCSHLKVVSLLSIGYDNVDIEAATKAGVAIGNTPDVLSKSTAETAFLLMVATARKAFYHHKRIGNGQWGFFEPTAGLGTSLFGKTLGIFGLGNIGLEMARMCKGAYGMDVIYHNRGHNEKAEQELGARRVGFDTLLAQSDVLSVHANLNDENKGLFDAGTFAKMKNSALFINTARGGIHNEAHLKTALENGTIWGAGLDVTNPEPMDKSNPLLNMENVSILPHIGTAVKETRDAMAVLAAQNLIAGLKGEELRAQVTLL</sequence>